<dbReference type="Pfam" id="PF19160">
    <property type="entry name" value="SPARK"/>
    <property type="match status" value="1"/>
</dbReference>
<proteinExistence type="predicted"/>
<comment type="caution">
    <text evidence="3">The sequence shown here is derived from an EMBL/GenBank/DDBJ whole genome shotgun (WGS) entry which is preliminary data.</text>
</comment>
<feature type="domain" description="At1g61900-like C-terminal" evidence="2">
    <location>
        <begin position="271"/>
        <end position="344"/>
    </location>
</feature>
<dbReference type="PANTHER" id="PTHR33831">
    <property type="entry name" value="GPI-ANCHORED PROTEIN"/>
    <property type="match status" value="1"/>
</dbReference>
<protein>
    <recommendedName>
        <fullName evidence="5">SPARK domain-containing protein</fullName>
    </recommendedName>
</protein>
<dbReference type="GO" id="GO:0005886">
    <property type="term" value="C:plasma membrane"/>
    <property type="evidence" value="ECO:0007669"/>
    <property type="project" value="TreeGrafter"/>
</dbReference>
<reference evidence="3 4" key="1">
    <citation type="submission" date="2024-04" db="EMBL/GenBank/DDBJ databases">
        <title>The reference genome of an endangered Asteraceae, Deinandra increscens subsp. villosa, native to the Central Coast of California.</title>
        <authorList>
            <person name="Guilliams M."/>
            <person name="Hasenstab-Lehman K."/>
            <person name="Meyer R."/>
            <person name="Mcevoy S."/>
        </authorList>
    </citation>
    <scope>NUCLEOTIDE SEQUENCE [LARGE SCALE GENOMIC DNA]</scope>
    <source>
        <tissue evidence="3">Leaf</tissue>
    </source>
</reference>
<dbReference type="InterPro" id="IPR059003">
    <property type="entry name" value="At1g61900_C"/>
</dbReference>
<dbReference type="EMBL" id="JBCNJP010000027">
    <property type="protein sequence ID" value="KAK9053341.1"/>
    <property type="molecule type" value="Genomic_DNA"/>
</dbReference>
<feature type="domain" description="SPARK" evidence="1">
    <location>
        <begin position="81"/>
        <end position="229"/>
    </location>
</feature>
<evidence type="ECO:0000313" key="4">
    <source>
        <dbReference type="Proteomes" id="UP001408789"/>
    </source>
</evidence>
<keyword evidence="4" id="KW-1185">Reference proteome</keyword>
<dbReference type="Pfam" id="PF26584">
    <property type="entry name" value="At1g61900"/>
    <property type="match status" value="1"/>
</dbReference>
<dbReference type="InterPro" id="IPR040336">
    <property type="entry name" value="At1g61900-like"/>
</dbReference>
<sequence length="466" mass="51437">MTNSIRTTNYQRLTFRFTSLLLLLCVSESYNIMISSDLPRLNTEAAQSPVEPPDLDPQHVLPSFAPSPLMPFINVGVPILSGKCPLNFSNVESIITTTAIDCWGSLAPYLANVVCCPQLDATINILIGQSSFSTGTLAINDTRAKYCLSDITQILEAQGSYNRLLDICSINPTNLTRASCPLVDLAEIENTLNNSTVIESCKSIDPVKECSNQVCENAIMDVAVNMALKNHSMPDMINDCKKIVLRWLASKLDVSDASKVLRGISSCKVNRVCPLVFPDMKNVSKECGNMINNQTTCCDALEQYITHLQDQSFVTNLQAINCASLFAASLRKANVSTNLYSICRVKLKDFSLQVGSQDSGCLFPSLPFDVTYDQSSGIDFKCDLNDNVAAPWPPSSYANHPLSNTSRCTVYFVLLKLQNFIYNIYHMYMKITGTQLPALPKATSNDQKTLQENLFISTLLMLTLFI</sequence>
<accession>A0AAP0GL35</accession>
<evidence type="ECO:0000259" key="2">
    <source>
        <dbReference type="Pfam" id="PF26584"/>
    </source>
</evidence>
<gene>
    <name evidence="3" type="ORF">SSX86_029974</name>
</gene>
<dbReference type="PANTHER" id="PTHR33831:SF8">
    <property type="entry name" value="SPARK DOMAIN-CONTAINING PROTEIN"/>
    <property type="match status" value="1"/>
</dbReference>
<evidence type="ECO:0008006" key="5">
    <source>
        <dbReference type="Google" id="ProtNLM"/>
    </source>
</evidence>
<dbReference type="Proteomes" id="UP001408789">
    <property type="component" value="Unassembled WGS sequence"/>
</dbReference>
<dbReference type="InterPro" id="IPR043891">
    <property type="entry name" value="SPARK"/>
</dbReference>
<organism evidence="3 4">
    <name type="scientific">Deinandra increscens subsp. villosa</name>
    <dbReference type="NCBI Taxonomy" id="3103831"/>
    <lineage>
        <taxon>Eukaryota</taxon>
        <taxon>Viridiplantae</taxon>
        <taxon>Streptophyta</taxon>
        <taxon>Embryophyta</taxon>
        <taxon>Tracheophyta</taxon>
        <taxon>Spermatophyta</taxon>
        <taxon>Magnoliopsida</taxon>
        <taxon>eudicotyledons</taxon>
        <taxon>Gunneridae</taxon>
        <taxon>Pentapetalae</taxon>
        <taxon>asterids</taxon>
        <taxon>campanulids</taxon>
        <taxon>Asterales</taxon>
        <taxon>Asteraceae</taxon>
        <taxon>Asteroideae</taxon>
        <taxon>Heliantheae alliance</taxon>
        <taxon>Madieae</taxon>
        <taxon>Madiinae</taxon>
        <taxon>Deinandra</taxon>
    </lineage>
</organism>
<evidence type="ECO:0000313" key="3">
    <source>
        <dbReference type="EMBL" id="KAK9053341.1"/>
    </source>
</evidence>
<name>A0AAP0GL35_9ASTR</name>
<dbReference type="AlphaFoldDB" id="A0AAP0GL35"/>
<evidence type="ECO:0000259" key="1">
    <source>
        <dbReference type="Pfam" id="PF19160"/>
    </source>
</evidence>